<dbReference type="AlphaFoldDB" id="S3E4H6"/>
<dbReference type="Gene3D" id="3.40.50.1820">
    <property type="entry name" value="alpha/beta hydrolase"/>
    <property type="match status" value="1"/>
</dbReference>
<dbReference type="InterPro" id="IPR000073">
    <property type="entry name" value="AB_hydrolase_1"/>
</dbReference>
<dbReference type="Proteomes" id="UP000016922">
    <property type="component" value="Unassembled WGS sequence"/>
</dbReference>
<dbReference type="Pfam" id="PF00561">
    <property type="entry name" value="Abhydrolase_1"/>
    <property type="match status" value="1"/>
</dbReference>
<dbReference type="InterPro" id="IPR013595">
    <property type="entry name" value="Pept_S33_TAP-like_C"/>
</dbReference>
<keyword evidence="7" id="KW-1185">Reference proteome</keyword>
<dbReference type="eggNOG" id="ENOG502RY03">
    <property type="taxonomic scope" value="Eukaryota"/>
</dbReference>
<keyword evidence="3" id="KW-0472">Membrane</keyword>
<reference evidence="6 7" key="1">
    <citation type="journal article" date="2013" name="BMC Genomics">
        <title>Genomics-driven discovery of the pneumocandin biosynthetic gene cluster in the fungus Glarea lozoyensis.</title>
        <authorList>
            <person name="Chen L."/>
            <person name="Yue Q."/>
            <person name="Zhang X."/>
            <person name="Xiang M."/>
            <person name="Wang C."/>
            <person name="Li S."/>
            <person name="Che Y."/>
            <person name="Ortiz-Lopez F.J."/>
            <person name="Bills G.F."/>
            <person name="Liu X."/>
            <person name="An Z."/>
        </authorList>
    </citation>
    <scope>NUCLEOTIDE SEQUENCE [LARGE SCALE GENOMIC DNA]</scope>
    <source>
        <strain evidence="7">ATCC 20868 / MF5171</strain>
    </source>
</reference>
<dbReference type="PANTHER" id="PTHR43248:SF25">
    <property type="entry name" value="AB HYDROLASE-1 DOMAIN-CONTAINING PROTEIN-RELATED"/>
    <property type="match status" value="1"/>
</dbReference>
<evidence type="ECO:0000259" key="4">
    <source>
        <dbReference type="Pfam" id="PF00561"/>
    </source>
</evidence>
<dbReference type="Pfam" id="PF08386">
    <property type="entry name" value="Abhydrolase_4"/>
    <property type="match status" value="1"/>
</dbReference>
<evidence type="ECO:0000313" key="7">
    <source>
        <dbReference type="Proteomes" id="UP000016922"/>
    </source>
</evidence>
<dbReference type="OrthoDB" id="425534at2759"/>
<evidence type="ECO:0000259" key="5">
    <source>
        <dbReference type="Pfam" id="PF08386"/>
    </source>
</evidence>
<keyword evidence="3" id="KW-1133">Transmembrane helix</keyword>
<name>S3E4H6_GLAL2</name>
<feature type="transmembrane region" description="Helical" evidence="3">
    <location>
        <begin position="35"/>
        <end position="54"/>
    </location>
</feature>
<accession>S3E4H6</accession>
<dbReference type="EMBL" id="KE145358">
    <property type="protein sequence ID" value="EPE33293.1"/>
    <property type="molecule type" value="Genomic_DNA"/>
</dbReference>
<evidence type="ECO:0000313" key="6">
    <source>
        <dbReference type="EMBL" id="EPE33293.1"/>
    </source>
</evidence>
<sequence>MDRNGYDLVSEKDRLLPRRAACEDPRKRKIKKTNFGLGVVVATVLFLWWSIYAIPSLLSIGNDGNDDNERELSFDEIVPSEKLEWHPCYRDIGTYKCARLTVAMDYKRSLDASPENPKVHLALLLVPGVHTGSQQYSTSPLLINPGGPGNPGVISALTIGKMIQGVVGLDQDIIGFDPRGIGATTPSADCFSFPYNDETDEEDRVKGDYHRLLWSLGSREVGAVNSSNVALQKIDARARALSKLCQEKDLLRGDDSVFRHLSTPSVARDMLSIVDAWDEWTGKLSSEDRQVDDEDVEIEDSTSEPPYSLDTKGKLVYWGFSYGTLLGATFAAMFPDRVGRLVLDGVVDADHYVSPVWTGSLRDTDEVYKSFSRYCHQAEGKCALWRANDTITDIADRVDGIFADLKENPISVIDPDSKLPFIVSYSDVKLLFFVALYGPTESFNAVSQFLDLLDRGLHSFLSTLFRWPSQYELKAFCGPPPPPQYYPGEAQVSIICSDKRYILNETLPELETRFEQLANQSSFADIWMTLMIGCDGWPIKAIDPPMRWDDQPTHKSKPINTSFPVLFLSNTNDPVTPLHGAVKMSGKFTDSGLIEQRSEGHCSYAAVSKCTIAKIRAYYREGKVPPHPNKKEGKWDVCEADEWPFHPFESVAWAQEHGVEDQAVFEAMQSAKELQSVFYENTDFWGESSRLNLNHASEFFVSG</sequence>
<evidence type="ECO:0000256" key="3">
    <source>
        <dbReference type="SAM" id="Phobius"/>
    </source>
</evidence>
<dbReference type="GO" id="GO:0016787">
    <property type="term" value="F:hydrolase activity"/>
    <property type="evidence" value="ECO:0007669"/>
    <property type="project" value="UniProtKB-KW"/>
</dbReference>
<dbReference type="InterPro" id="IPR051601">
    <property type="entry name" value="Serine_prot/Carboxylest_S33"/>
</dbReference>
<evidence type="ECO:0000256" key="2">
    <source>
        <dbReference type="ARBA" id="ARBA00022801"/>
    </source>
</evidence>
<dbReference type="KEGG" id="glz:GLAREA_06305"/>
<dbReference type="GeneID" id="19465359"/>
<comment type="similarity">
    <text evidence="1">Belongs to the peptidase S33 family.</text>
</comment>
<dbReference type="InterPro" id="IPR029058">
    <property type="entry name" value="AB_hydrolase_fold"/>
</dbReference>
<dbReference type="OMA" id="DEYPWKP"/>
<dbReference type="HOGENOM" id="CLU_013364_5_2_1"/>
<dbReference type="SUPFAM" id="SSF53474">
    <property type="entry name" value="alpha/beta-Hydrolases"/>
    <property type="match status" value="1"/>
</dbReference>
<evidence type="ECO:0000256" key="1">
    <source>
        <dbReference type="ARBA" id="ARBA00010088"/>
    </source>
</evidence>
<gene>
    <name evidence="6" type="ORF">GLAREA_06305</name>
</gene>
<protein>
    <submittedName>
        <fullName evidence="6">Alpha/beta-Hydrolase</fullName>
    </submittedName>
</protein>
<dbReference type="PANTHER" id="PTHR43248">
    <property type="entry name" value="2-SUCCINYL-6-HYDROXY-2,4-CYCLOHEXADIENE-1-CARBOXYLATE SYNTHASE"/>
    <property type="match status" value="1"/>
</dbReference>
<keyword evidence="3" id="KW-0812">Transmembrane</keyword>
<proteinExistence type="inferred from homology"/>
<keyword evidence="2 6" id="KW-0378">Hydrolase</keyword>
<feature type="domain" description="AB hydrolase-1" evidence="4">
    <location>
        <begin position="313"/>
        <end position="348"/>
    </location>
</feature>
<organism evidence="6 7">
    <name type="scientific">Glarea lozoyensis (strain ATCC 20868 / MF5171)</name>
    <dbReference type="NCBI Taxonomy" id="1116229"/>
    <lineage>
        <taxon>Eukaryota</taxon>
        <taxon>Fungi</taxon>
        <taxon>Dikarya</taxon>
        <taxon>Ascomycota</taxon>
        <taxon>Pezizomycotina</taxon>
        <taxon>Leotiomycetes</taxon>
        <taxon>Helotiales</taxon>
        <taxon>Helotiaceae</taxon>
        <taxon>Glarea</taxon>
    </lineage>
</organism>
<feature type="domain" description="Peptidase S33 tripeptidyl aminopeptidase-like C-terminal" evidence="5">
    <location>
        <begin position="523"/>
        <end position="626"/>
    </location>
</feature>
<dbReference type="RefSeq" id="XP_008079910.1">
    <property type="nucleotide sequence ID" value="XM_008081719.1"/>
</dbReference>